<evidence type="ECO:0000256" key="4">
    <source>
        <dbReference type="RuleBase" id="RU362110"/>
    </source>
</evidence>
<keyword evidence="9" id="KW-1185">Reference proteome</keyword>
<dbReference type="EMBL" id="JAAIUW010000006">
    <property type="protein sequence ID" value="KAF7826449.1"/>
    <property type="molecule type" value="Genomic_DNA"/>
</dbReference>
<organism evidence="8 9">
    <name type="scientific">Senna tora</name>
    <dbReference type="NCBI Taxonomy" id="362788"/>
    <lineage>
        <taxon>Eukaryota</taxon>
        <taxon>Viridiplantae</taxon>
        <taxon>Streptophyta</taxon>
        <taxon>Embryophyta</taxon>
        <taxon>Tracheophyta</taxon>
        <taxon>Spermatophyta</taxon>
        <taxon>Magnoliopsida</taxon>
        <taxon>eudicotyledons</taxon>
        <taxon>Gunneridae</taxon>
        <taxon>Pentapetalae</taxon>
        <taxon>rosids</taxon>
        <taxon>fabids</taxon>
        <taxon>Fabales</taxon>
        <taxon>Fabaceae</taxon>
        <taxon>Caesalpinioideae</taxon>
        <taxon>Cassia clade</taxon>
        <taxon>Senna</taxon>
    </lineage>
</organism>
<evidence type="ECO:0000313" key="9">
    <source>
        <dbReference type="Proteomes" id="UP000634136"/>
    </source>
</evidence>
<dbReference type="Gene3D" id="2.60.120.560">
    <property type="entry name" value="Exo-inulinase, domain 1"/>
    <property type="match status" value="1"/>
</dbReference>
<dbReference type="InterPro" id="IPR050551">
    <property type="entry name" value="Fructan_Metab_Enzymes"/>
</dbReference>
<dbReference type="Pfam" id="PF08244">
    <property type="entry name" value="Glyco_hydro_32C"/>
    <property type="match status" value="1"/>
</dbReference>
<keyword evidence="2 4" id="KW-0378">Hydrolase</keyword>
<dbReference type="Pfam" id="PF00251">
    <property type="entry name" value="Glyco_hydro_32N"/>
    <property type="match status" value="1"/>
</dbReference>
<feature type="domain" description="Aminotransferase-like plant mobile" evidence="7">
    <location>
        <begin position="569"/>
        <end position="753"/>
    </location>
</feature>
<dbReference type="InterPro" id="IPR023296">
    <property type="entry name" value="Glyco_hydro_beta-prop_sf"/>
</dbReference>
<dbReference type="InterPro" id="IPR013189">
    <property type="entry name" value="Glyco_hydro_32_C"/>
</dbReference>
<dbReference type="Pfam" id="PF10536">
    <property type="entry name" value="PMD"/>
    <property type="match status" value="1"/>
</dbReference>
<dbReference type="PANTHER" id="PTHR31953">
    <property type="entry name" value="BETA-FRUCTOFURANOSIDASE, INSOLUBLE ISOENZYME CWINV1-RELATED"/>
    <property type="match status" value="1"/>
</dbReference>
<dbReference type="GO" id="GO:0004553">
    <property type="term" value="F:hydrolase activity, hydrolyzing O-glycosyl compounds"/>
    <property type="evidence" value="ECO:0007669"/>
    <property type="project" value="InterPro"/>
</dbReference>
<dbReference type="AlphaFoldDB" id="A0A834TRK0"/>
<evidence type="ECO:0000256" key="1">
    <source>
        <dbReference type="ARBA" id="ARBA00009902"/>
    </source>
</evidence>
<evidence type="ECO:0000313" key="8">
    <source>
        <dbReference type="EMBL" id="KAF7826449.1"/>
    </source>
</evidence>
<evidence type="ECO:0000259" key="5">
    <source>
        <dbReference type="Pfam" id="PF00251"/>
    </source>
</evidence>
<evidence type="ECO:0000259" key="7">
    <source>
        <dbReference type="Pfam" id="PF10536"/>
    </source>
</evidence>
<evidence type="ECO:0000259" key="6">
    <source>
        <dbReference type="Pfam" id="PF08244"/>
    </source>
</evidence>
<feature type="domain" description="Glycosyl hydrolase family 32 N-terminal" evidence="5">
    <location>
        <begin position="1"/>
        <end position="320"/>
    </location>
</feature>
<dbReference type="SUPFAM" id="SSF75005">
    <property type="entry name" value="Arabinanase/levansucrase/invertase"/>
    <property type="match status" value="1"/>
</dbReference>
<dbReference type="SMART" id="SM00640">
    <property type="entry name" value="Glyco_32"/>
    <property type="match status" value="1"/>
</dbReference>
<name>A0A834TRK0_9FABA</name>
<reference evidence="8" key="1">
    <citation type="submission" date="2020-09" db="EMBL/GenBank/DDBJ databases">
        <title>Genome-Enabled Discovery of Anthraquinone Biosynthesis in Senna tora.</title>
        <authorList>
            <person name="Kang S.-H."/>
            <person name="Pandey R.P."/>
            <person name="Lee C.-M."/>
            <person name="Sim J.-S."/>
            <person name="Jeong J.-T."/>
            <person name="Choi B.-S."/>
            <person name="Jung M."/>
            <person name="Ginzburg D."/>
            <person name="Zhao K."/>
            <person name="Won S.Y."/>
            <person name="Oh T.-J."/>
            <person name="Yu Y."/>
            <person name="Kim N.-H."/>
            <person name="Lee O.R."/>
            <person name="Lee T.-H."/>
            <person name="Bashyal P."/>
            <person name="Kim T.-S."/>
            <person name="Lee W.-H."/>
            <person name="Kawkins C."/>
            <person name="Kim C.-K."/>
            <person name="Kim J.S."/>
            <person name="Ahn B.O."/>
            <person name="Rhee S.Y."/>
            <person name="Sohng J.K."/>
        </authorList>
    </citation>
    <scope>NUCLEOTIDE SEQUENCE</scope>
    <source>
        <tissue evidence="8">Leaf</tissue>
    </source>
</reference>
<feature type="domain" description="Glycosyl hydrolase family 32 C-terminal" evidence="6">
    <location>
        <begin position="323"/>
        <end position="501"/>
    </location>
</feature>
<dbReference type="CDD" id="cd18624">
    <property type="entry name" value="GH32_Fruct1-like"/>
    <property type="match status" value="1"/>
</dbReference>
<gene>
    <name evidence="8" type="ORF">G2W53_017613</name>
</gene>
<dbReference type="Proteomes" id="UP000634136">
    <property type="component" value="Unassembled WGS sequence"/>
</dbReference>
<comment type="similarity">
    <text evidence="1 4">Belongs to the glycosyl hydrolase 32 family.</text>
</comment>
<dbReference type="InterPro" id="IPR013320">
    <property type="entry name" value="ConA-like_dom_sf"/>
</dbReference>
<dbReference type="InterPro" id="IPR001362">
    <property type="entry name" value="Glyco_hydro_32"/>
</dbReference>
<proteinExistence type="inferred from homology"/>
<keyword evidence="3 4" id="KW-0326">Glycosidase</keyword>
<dbReference type="Gene3D" id="2.115.10.20">
    <property type="entry name" value="Glycosyl hydrolase domain, family 43"/>
    <property type="match status" value="1"/>
</dbReference>
<dbReference type="SUPFAM" id="SSF49899">
    <property type="entry name" value="Concanavalin A-like lectins/glucanases"/>
    <property type="match status" value="1"/>
</dbReference>
<comment type="caution">
    <text evidence="8">The sequence shown here is derived from an EMBL/GenBank/DDBJ whole genome shotgun (WGS) entry which is preliminary data.</text>
</comment>
<dbReference type="OrthoDB" id="1939467at2759"/>
<protein>
    <submittedName>
        <fullName evidence="8">Beta-fructofuranosidase, cell wall isozyme</fullName>
    </submittedName>
</protein>
<sequence length="760" mass="86642">MRYKGVYHLFYQYNPKGADWGNIAWGHSVSKDLVNWTPLKLAIWPSEAYDIGGCWSGSATLILHNGSKLPAILYTGADANQRQTQNLVLPKNESDPFLREWVRSPHNPIISPTSFNEINATSFRDPTEAWLGHDGWWRVLVGSQRRETGIALLFRSKDLVDWIQAKHPLHSAKNTGMWECPDFFPVFINSTFGVETSRNNNNINGPLHHHHQLRHVLKVSLYETAHDYYLIGSYDVAKDKFIPDKGFQGRDVSSVLRYDYGKFYASKSFYDDAKKRRVLWGWVNESLAPEDYKLKGWSGIQGVPRSVWLHESGKQLVQWPIVEIEGLRGESIKWESKVVKGGSVLEVSGVTPAQADVEVSFEVNEFEMAEELESSSGVLDPQLMCGQKGASVKGALGPFGLLVLASKGLQEYTAVFFRVFRNRHNKYMVLMCSDQTRSSLNHKNDLTNYGAFVDVDPLHQNLSLRTLIDHSVVESFGGNGKACITARVYPTLAINDEAHLEMDFQRQTARHIRPDPEDSSLLYLEDRHISEAVWQQHPNRVFRPRRHRALELLNPPPPVQVMKLLQRTGFYGVARVGYIQYDHVLISALVERWRPETHSFHMPMGECSITLQDVVIQVGLSIDRWMVTGRTNYKWAELCVRLLGEAPPTDQFKGSWVMMSWFDERFSQVPENSTDVQLEQFTRGYIMRLLGGFLMPDTSGNLQTLMYLPLLENLDEVKNYSWGPTVLAYLYQSLCHATEYKEVVRLQGVIPLVDASTAFL</sequence>
<dbReference type="GO" id="GO:0005975">
    <property type="term" value="P:carbohydrate metabolic process"/>
    <property type="evidence" value="ECO:0007669"/>
    <property type="project" value="InterPro"/>
</dbReference>
<accession>A0A834TRK0</accession>
<evidence type="ECO:0000256" key="2">
    <source>
        <dbReference type="ARBA" id="ARBA00022801"/>
    </source>
</evidence>
<dbReference type="FunFam" id="2.60.120.560:FF:000002">
    <property type="entry name" value="Beta-fructofuranosidase, insoluble isoenzyme CWINV1"/>
    <property type="match status" value="1"/>
</dbReference>
<dbReference type="InterPro" id="IPR013148">
    <property type="entry name" value="Glyco_hydro_32_N"/>
</dbReference>
<evidence type="ECO:0000256" key="3">
    <source>
        <dbReference type="ARBA" id="ARBA00023295"/>
    </source>
</evidence>
<dbReference type="InterPro" id="IPR019557">
    <property type="entry name" value="AminoTfrase-like_pln_mobile"/>
</dbReference>